<dbReference type="CDD" id="cd00397">
    <property type="entry name" value="DNA_BRE_C"/>
    <property type="match status" value="1"/>
</dbReference>
<protein>
    <recommendedName>
        <fullName evidence="2">Tyr recombinase domain-containing protein</fullName>
    </recommendedName>
</protein>
<dbReference type="InterPro" id="IPR002104">
    <property type="entry name" value="Integrase_catalytic"/>
</dbReference>
<dbReference type="Pfam" id="PF00589">
    <property type="entry name" value="Phage_integrase"/>
    <property type="match status" value="1"/>
</dbReference>
<dbReference type="InterPro" id="IPR011010">
    <property type="entry name" value="DNA_brk_join_enz"/>
</dbReference>
<dbReference type="GO" id="GO:0015074">
    <property type="term" value="P:DNA integration"/>
    <property type="evidence" value="ECO:0007669"/>
    <property type="project" value="InterPro"/>
</dbReference>
<dbReference type="GO" id="GO:0003677">
    <property type="term" value="F:DNA binding"/>
    <property type="evidence" value="ECO:0007669"/>
    <property type="project" value="InterPro"/>
</dbReference>
<comment type="caution">
    <text evidence="3">The sequence shown here is derived from an EMBL/GenBank/DDBJ whole genome shotgun (WGS) entry which is preliminary data.</text>
</comment>
<evidence type="ECO:0000259" key="2">
    <source>
        <dbReference type="PROSITE" id="PS51898"/>
    </source>
</evidence>
<dbReference type="SUPFAM" id="SSF56349">
    <property type="entry name" value="DNA breaking-rejoining enzymes"/>
    <property type="match status" value="1"/>
</dbReference>
<keyword evidence="1" id="KW-0233">DNA recombination</keyword>
<name>A0A2H0KBA7_9BACT</name>
<proteinExistence type="predicted"/>
<reference evidence="3 4" key="1">
    <citation type="submission" date="2017-09" db="EMBL/GenBank/DDBJ databases">
        <title>Depth-based differentiation of microbial function through sediment-hosted aquifers and enrichment of novel symbionts in the deep terrestrial subsurface.</title>
        <authorList>
            <person name="Probst A.J."/>
            <person name="Ladd B."/>
            <person name="Jarett J.K."/>
            <person name="Geller-Mcgrath D.E."/>
            <person name="Sieber C.M."/>
            <person name="Emerson J.B."/>
            <person name="Anantharaman K."/>
            <person name="Thomas B.C."/>
            <person name="Malmstrom R."/>
            <person name="Stieglmeier M."/>
            <person name="Klingl A."/>
            <person name="Woyke T."/>
            <person name="Ryan C.M."/>
            <person name="Banfield J.F."/>
        </authorList>
    </citation>
    <scope>NUCLEOTIDE SEQUENCE [LARGE SCALE GENOMIC DNA]</scope>
    <source>
        <strain evidence="3">CG11_big_fil_rev_8_21_14_0_20_46_11</strain>
    </source>
</reference>
<dbReference type="EMBL" id="PCVG01000044">
    <property type="protein sequence ID" value="PIQ68541.1"/>
    <property type="molecule type" value="Genomic_DNA"/>
</dbReference>
<dbReference type="Gene3D" id="1.10.443.10">
    <property type="entry name" value="Intergrase catalytic core"/>
    <property type="match status" value="1"/>
</dbReference>
<accession>A0A2H0KBA7</accession>
<dbReference type="GO" id="GO:0006310">
    <property type="term" value="P:DNA recombination"/>
    <property type="evidence" value="ECO:0007669"/>
    <property type="project" value="UniProtKB-KW"/>
</dbReference>
<evidence type="ECO:0000313" key="4">
    <source>
        <dbReference type="Proteomes" id="UP000229342"/>
    </source>
</evidence>
<dbReference type="AlphaFoldDB" id="A0A2H0KBA7"/>
<evidence type="ECO:0000256" key="1">
    <source>
        <dbReference type="ARBA" id="ARBA00023172"/>
    </source>
</evidence>
<sequence>MIHINRSWQQRQKKYGLPKNGETRQVTINSEYYWWLREYLQTANFGRDEHGERLFPEHTYWKRGEQAKVIRNFCEQYGLKSIKFHTLRACWATQLLGMGVPKDQVMMMGGWKDEETMRIYIRKAGILIQGATEGLKFFTQEDQAFDPNAKFNNLTYCNATELSDIEDEDEFEESVEKITADNTRVKKHTPRPKLTENVIDFASFRQTKQLN</sequence>
<dbReference type="PROSITE" id="PS51898">
    <property type="entry name" value="TYR_RECOMBINASE"/>
    <property type="match status" value="1"/>
</dbReference>
<organism evidence="3 4">
    <name type="scientific">Candidatus Taylorbacteria bacterium CG11_big_fil_rev_8_21_14_0_20_46_11</name>
    <dbReference type="NCBI Taxonomy" id="1975025"/>
    <lineage>
        <taxon>Bacteria</taxon>
        <taxon>Candidatus Tayloriibacteriota</taxon>
    </lineage>
</organism>
<dbReference type="Proteomes" id="UP000229342">
    <property type="component" value="Unassembled WGS sequence"/>
</dbReference>
<evidence type="ECO:0000313" key="3">
    <source>
        <dbReference type="EMBL" id="PIQ68541.1"/>
    </source>
</evidence>
<dbReference type="InterPro" id="IPR013762">
    <property type="entry name" value="Integrase-like_cat_sf"/>
</dbReference>
<feature type="domain" description="Tyr recombinase" evidence="2">
    <location>
        <begin position="1"/>
        <end position="133"/>
    </location>
</feature>
<gene>
    <name evidence="3" type="ORF">COV91_03370</name>
</gene>